<feature type="transmembrane region" description="Helical" evidence="7">
    <location>
        <begin position="400"/>
        <end position="418"/>
    </location>
</feature>
<keyword evidence="4 7" id="KW-1133">Transmembrane helix</keyword>
<feature type="transmembrane region" description="Helical" evidence="7">
    <location>
        <begin position="272"/>
        <end position="294"/>
    </location>
</feature>
<feature type="transmembrane region" description="Helical" evidence="7">
    <location>
        <begin position="229"/>
        <end position="251"/>
    </location>
</feature>
<accession>A0A2G8KST5</accession>
<dbReference type="STRING" id="307972.A0A2G8KST5"/>
<feature type="transmembrane region" description="Helical" evidence="7">
    <location>
        <begin position="322"/>
        <end position="342"/>
    </location>
</feature>
<dbReference type="EMBL" id="MRZV01000391">
    <property type="protein sequence ID" value="PIK51073.1"/>
    <property type="molecule type" value="Genomic_DNA"/>
</dbReference>
<dbReference type="PANTHER" id="PTHR43243:SF4">
    <property type="entry name" value="CATIONIC AMINO ACID TRANSPORTER 4"/>
    <property type="match status" value="1"/>
</dbReference>
<evidence type="ECO:0000256" key="2">
    <source>
        <dbReference type="ARBA" id="ARBA00022448"/>
    </source>
</evidence>
<comment type="caution">
    <text evidence="8">The sequence shown here is derived from an EMBL/GenBank/DDBJ whole genome shotgun (WGS) entry which is preliminary data.</text>
</comment>
<dbReference type="PANTHER" id="PTHR43243">
    <property type="entry name" value="INNER MEMBRANE TRANSPORTER YGJI-RELATED"/>
    <property type="match status" value="1"/>
</dbReference>
<keyword evidence="3 7" id="KW-0812">Transmembrane</keyword>
<name>A0A2G8KST5_STIJA</name>
<evidence type="ECO:0000256" key="1">
    <source>
        <dbReference type="ARBA" id="ARBA00004141"/>
    </source>
</evidence>
<evidence type="ECO:0000256" key="3">
    <source>
        <dbReference type="ARBA" id="ARBA00022692"/>
    </source>
</evidence>
<protein>
    <submittedName>
        <fullName evidence="8">Putative cationic amino acid transporter 4</fullName>
    </submittedName>
</protein>
<evidence type="ECO:0000256" key="4">
    <source>
        <dbReference type="ARBA" id="ARBA00022989"/>
    </source>
</evidence>
<dbReference type="GO" id="GO:0005886">
    <property type="term" value="C:plasma membrane"/>
    <property type="evidence" value="ECO:0007669"/>
    <property type="project" value="TreeGrafter"/>
</dbReference>
<evidence type="ECO:0000313" key="9">
    <source>
        <dbReference type="Proteomes" id="UP000230750"/>
    </source>
</evidence>
<evidence type="ECO:0000256" key="6">
    <source>
        <dbReference type="SAM" id="MobiDB-lite"/>
    </source>
</evidence>
<dbReference type="GO" id="GO:0015171">
    <property type="term" value="F:amino acid transmembrane transporter activity"/>
    <property type="evidence" value="ECO:0007669"/>
    <property type="project" value="TreeGrafter"/>
</dbReference>
<dbReference type="Gene3D" id="1.20.1740.10">
    <property type="entry name" value="Amino acid/polyamine transporter I"/>
    <property type="match status" value="1"/>
</dbReference>
<evidence type="ECO:0000256" key="5">
    <source>
        <dbReference type="ARBA" id="ARBA00023136"/>
    </source>
</evidence>
<feature type="transmembrane region" description="Helical" evidence="7">
    <location>
        <begin position="375"/>
        <end position="394"/>
    </location>
</feature>
<dbReference type="Proteomes" id="UP000230750">
    <property type="component" value="Unassembled WGS sequence"/>
</dbReference>
<feature type="transmembrane region" description="Helical" evidence="7">
    <location>
        <begin position="168"/>
        <end position="187"/>
    </location>
</feature>
<feature type="transmembrane region" description="Helical" evidence="7">
    <location>
        <begin position="67"/>
        <end position="89"/>
    </location>
</feature>
<dbReference type="Pfam" id="PF13520">
    <property type="entry name" value="AA_permease_2"/>
    <property type="match status" value="1"/>
</dbReference>
<keyword evidence="9" id="KW-1185">Reference proteome</keyword>
<feature type="transmembrane region" description="Helical" evidence="7">
    <location>
        <begin position="593"/>
        <end position="614"/>
    </location>
</feature>
<feature type="transmembrane region" description="Helical" evidence="7">
    <location>
        <begin position="34"/>
        <end position="55"/>
    </location>
</feature>
<reference evidence="8 9" key="1">
    <citation type="journal article" date="2017" name="PLoS Biol.">
        <title>The sea cucumber genome provides insights into morphological evolution and visceral regeneration.</title>
        <authorList>
            <person name="Zhang X."/>
            <person name="Sun L."/>
            <person name="Yuan J."/>
            <person name="Sun Y."/>
            <person name="Gao Y."/>
            <person name="Zhang L."/>
            <person name="Li S."/>
            <person name="Dai H."/>
            <person name="Hamel J.F."/>
            <person name="Liu C."/>
            <person name="Yu Y."/>
            <person name="Liu S."/>
            <person name="Lin W."/>
            <person name="Guo K."/>
            <person name="Jin S."/>
            <person name="Xu P."/>
            <person name="Storey K.B."/>
            <person name="Huan P."/>
            <person name="Zhang T."/>
            <person name="Zhou Y."/>
            <person name="Zhang J."/>
            <person name="Lin C."/>
            <person name="Li X."/>
            <person name="Xing L."/>
            <person name="Huo D."/>
            <person name="Sun M."/>
            <person name="Wang L."/>
            <person name="Mercier A."/>
            <person name="Li F."/>
            <person name="Yang H."/>
            <person name="Xiang J."/>
        </authorList>
    </citation>
    <scope>NUCLEOTIDE SEQUENCE [LARGE SCALE GENOMIC DNA]</scope>
    <source>
        <strain evidence="8">Shaxun</strain>
        <tissue evidence="8">Muscle</tissue>
    </source>
</reference>
<proteinExistence type="predicted"/>
<keyword evidence="5 7" id="KW-0472">Membrane</keyword>
<gene>
    <name evidence="8" type="ORF">BSL78_12022</name>
</gene>
<feature type="compositionally biased region" description="Polar residues" evidence="6">
    <location>
        <begin position="454"/>
        <end position="465"/>
    </location>
</feature>
<dbReference type="AlphaFoldDB" id="A0A2G8KST5"/>
<feature type="transmembrane region" description="Helical" evidence="7">
    <location>
        <begin position="560"/>
        <end position="581"/>
    </location>
</feature>
<dbReference type="OrthoDB" id="3900342at2759"/>
<feature type="transmembrane region" description="Helical" evidence="7">
    <location>
        <begin position="101"/>
        <end position="120"/>
    </location>
</feature>
<keyword evidence="2" id="KW-0813">Transport</keyword>
<feature type="region of interest" description="Disordered" evidence="6">
    <location>
        <begin position="454"/>
        <end position="480"/>
    </location>
</feature>
<evidence type="ECO:0000313" key="8">
    <source>
        <dbReference type="EMBL" id="PIK51073.1"/>
    </source>
</evidence>
<organism evidence="8 9">
    <name type="scientific">Stichopus japonicus</name>
    <name type="common">Sea cucumber</name>
    <dbReference type="NCBI Taxonomy" id="307972"/>
    <lineage>
        <taxon>Eukaryota</taxon>
        <taxon>Metazoa</taxon>
        <taxon>Echinodermata</taxon>
        <taxon>Eleutherozoa</taxon>
        <taxon>Echinozoa</taxon>
        <taxon>Holothuroidea</taxon>
        <taxon>Aspidochirotacea</taxon>
        <taxon>Aspidochirotida</taxon>
        <taxon>Stichopodidae</taxon>
        <taxon>Apostichopus</taxon>
    </lineage>
</organism>
<feature type="transmembrane region" description="Helical" evidence="7">
    <location>
        <begin position="199"/>
        <end position="217"/>
    </location>
</feature>
<dbReference type="InterPro" id="IPR002293">
    <property type="entry name" value="AA/rel_permease1"/>
</dbReference>
<sequence length="632" mass="69760">MDGLLEKVSRLGRRKPFDSWDVDYNLQTPLKRKLSTFSLVFLCLGETLGFGIFLVNGYVSKEVAGPGTVLSFVLAGLIALIPAACYAEFSAKLPRMGSSYDYIYVTMGEFIAFLVGWNLILEFVLRAISMAQMCSYTLDQLTDNEIQNLTISTFQQGTPWTYDYIVDYPNILGSICIIAAIAVVYFGANFTAKVISTLLVFKFAVVCFTIYIGIVTAGDTTFSTHKRGFLPYGTVGVIRGILPCYFAFTAFNTLGALGAEVKVPQRHIPRSITIYMIISVITYVLNAISLNLAVNGEHIKSGQAYFETFSITGHKSLVWGRYFIGLGSVCTVFSSVIINIFCVPRILLSMCTDGLLFPCLDEDTFVGKRLSLKETLIFGFILVVVTMFFKVHAFEQFQSAGILCSLILVSVALIILRYTPYRVEVIKVTEDVPTNEDEIGDIFEEPIDKALVTKQSDGKISNSRDTLSKQETDDETSTAEENIELFSTAEPDDQQLGLLETELSRLLPSSDDEIEGSNPLQMAGRNSKLYNSNVALNIPGSLKTDLHHAFDPIGRFSPGAVVVTCLLSTIAFQVGFAAVVTSTGFPVLSKSKVWSVLQVMLLALSLASVVPIYLHYQRERQKGISEVIYNLY</sequence>
<evidence type="ECO:0000256" key="7">
    <source>
        <dbReference type="SAM" id="Phobius"/>
    </source>
</evidence>
<comment type="subcellular location">
    <subcellularLocation>
        <location evidence="1">Membrane</location>
        <topology evidence="1">Multi-pass membrane protein</topology>
    </subcellularLocation>
</comment>